<proteinExistence type="predicted"/>
<feature type="compositionally biased region" description="Polar residues" evidence="1">
    <location>
        <begin position="576"/>
        <end position="588"/>
    </location>
</feature>
<dbReference type="OrthoDB" id="9866084at2"/>
<feature type="compositionally biased region" description="Basic residues" evidence="1">
    <location>
        <begin position="293"/>
        <end position="303"/>
    </location>
</feature>
<evidence type="ECO:0000313" key="3">
    <source>
        <dbReference type="Proteomes" id="UP000249304"/>
    </source>
</evidence>
<evidence type="ECO:0000313" key="2">
    <source>
        <dbReference type="EMBL" id="PZG16974.1"/>
    </source>
</evidence>
<feature type="region of interest" description="Disordered" evidence="1">
    <location>
        <begin position="249"/>
        <end position="461"/>
    </location>
</feature>
<feature type="compositionally biased region" description="Basic and acidic residues" evidence="1">
    <location>
        <begin position="8"/>
        <end position="23"/>
    </location>
</feature>
<evidence type="ECO:0000256" key="1">
    <source>
        <dbReference type="SAM" id="MobiDB-lite"/>
    </source>
</evidence>
<gene>
    <name evidence="2" type="ORF">C1J01_19505</name>
</gene>
<dbReference type="EMBL" id="POUD01000075">
    <property type="protein sequence ID" value="PZG16974.1"/>
    <property type="molecule type" value="Genomic_DNA"/>
</dbReference>
<keyword evidence="3" id="KW-1185">Reference proteome</keyword>
<protein>
    <submittedName>
        <fullName evidence="2">Uncharacterized protein</fullName>
    </submittedName>
</protein>
<dbReference type="AlphaFoldDB" id="A0A2W2FPG7"/>
<comment type="caution">
    <text evidence="2">The sequence shown here is derived from an EMBL/GenBank/DDBJ whole genome shotgun (WGS) entry which is preliminary data.</text>
</comment>
<accession>A0A2W2FPG7</accession>
<feature type="compositionally biased region" description="Basic and acidic residues" evidence="1">
    <location>
        <begin position="304"/>
        <end position="316"/>
    </location>
</feature>
<feature type="region of interest" description="Disordered" evidence="1">
    <location>
        <begin position="1"/>
        <end position="25"/>
    </location>
</feature>
<feature type="region of interest" description="Disordered" evidence="1">
    <location>
        <begin position="53"/>
        <end position="85"/>
    </location>
</feature>
<organism evidence="2 3">
    <name type="scientific">Nonomuraea aridisoli</name>
    <dbReference type="NCBI Taxonomy" id="2070368"/>
    <lineage>
        <taxon>Bacteria</taxon>
        <taxon>Bacillati</taxon>
        <taxon>Actinomycetota</taxon>
        <taxon>Actinomycetes</taxon>
        <taxon>Streptosporangiales</taxon>
        <taxon>Streptosporangiaceae</taxon>
        <taxon>Nonomuraea</taxon>
    </lineage>
</organism>
<feature type="compositionally biased region" description="Basic residues" evidence="1">
    <location>
        <begin position="551"/>
        <end position="562"/>
    </location>
</feature>
<reference evidence="2 3" key="1">
    <citation type="submission" date="2018-01" db="EMBL/GenBank/DDBJ databases">
        <title>Draft genome sequence of Nonomuraea sp. KC333.</title>
        <authorList>
            <person name="Sahin N."/>
            <person name="Saygin H."/>
            <person name="Ay H."/>
        </authorList>
    </citation>
    <scope>NUCLEOTIDE SEQUENCE [LARGE SCALE GENOMIC DNA]</scope>
    <source>
        <strain evidence="2 3">KC333</strain>
    </source>
</reference>
<feature type="region of interest" description="Disordered" evidence="1">
    <location>
        <begin position="528"/>
        <end position="588"/>
    </location>
</feature>
<sequence>MYRANDPQGRHQHADTPGDHEHPALPFDQAHALTIPYGPAGRGQLPRQRRLTPGAFPLERGNPPTGGRQLHPRQPPGDPRLTHRTGLTRHTRLPGRAARLTGHARLPGSTTRLACHTGLSCGATRLTGHTGLPCGATGLTGHTGLPCGATRLSRGSGPAAARTGLSGRRARRDALLTGHPLLRSDGTRRVGQRLRRNPGRGVGSPLREHAPDPVVPSRGTGLLGPLLHGFDPRDPPLVHHTAVRIDLRHPEPVGNLRRRRSPDTAPSRRPLGIRLTGNSPRDTDPSEPPVRIRTGKGPRPGRRARTDGGRAWDRTRQLPGDGAGRVRRGRGLYGVGRTGTRVLDGQRGGPAHRGQPAVRGGAHPGHRREHHFLGPGGRGHRDVHGPLAADLPQPAHPRPGQPVASRTRRHRRLHGGLDTGRRQRPLGNGRAPGSRRLSRDQRLRGGRNAHGGQGPCGQPALRTPESRLCHLSARHTGLIAVETTISARAKAGGPCRYARHLAQRPHRVGRHRDLGLSAHPVQAHPEALHIAGPDPLSGAVGSVHPLEHQRNPRRRPRNRGNRRQNQGPGNDPATPHHSSSPAATNHME</sequence>
<dbReference type="Proteomes" id="UP000249304">
    <property type="component" value="Unassembled WGS sequence"/>
</dbReference>
<feature type="region of interest" description="Disordered" evidence="1">
    <location>
        <begin position="176"/>
        <end position="217"/>
    </location>
</feature>
<name>A0A2W2FPG7_9ACTN</name>